<dbReference type="InterPro" id="IPR051419">
    <property type="entry name" value="Lys/N-term_MeTrsfase_sf"/>
</dbReference>
<dbReference type="GO" id="GO:0008168">
    <property type="term" value="F:methyltransferase activity"/>
    <property type="evidence" value="ECO:0007669"/>
    <property type="project" value="UniProtKB-KW"/>
</dbReference>
<dbReference type="GO" id="GO:0032259">
    <property type="term" value="P:methylation"/>
    <property type="evidence" value="ECO:0007669"/>
    <property type="project" value="UniProtKB-KW"/>
</dbReference>
<evidence type="ECO:0000313" key="5">
    <source>
        <dbReference type="EMBL" id="ORC85091.1"/>
    </source>
</evidence>
<accession>A0A1X0NKH4</accession>
<evidence type="ECO:0000256" key="3">
    <source>
        <dbReference type="ARBA" id="ARBA00022679"/>
    </source>
</evidence>
<dbReference type="InterPro" id="IPR029063">
    <property type="entry name" value="SAM-dependent_MTases_sf"/>
</dbReference>
<proteinExistence type="inferred from homology"/>
<dbReference type="Pfam" id="PF08242">
    <property type="entry name" value="Methyltransf_12"/>
    <property type="match status" value="1"/>
</dbReference>
<feature type="domain" description="Methyltransferase type 12" evidence="4">
    <location>
        <begin position="47"/>
        <end position="157"/>
    </location>
</feature>
<dbReference type="GeneID" id="39989360"/>
<dbReference type="InterPro" id="IPR013217">
    <property type="entry name" value="Methyltransf_12"/>
</dbReference>
<comment type="caution">
    <text evidence="5">The sequence shown here is derived from an EMBL/GenBank/DDBJ whole genome shotgun (WGS) entry which is preliminary data.</text>
</comment>
<protein>
    <submittedName>
        <fullName evidence="5">Putative methyltransferase</fullName>
    </submittedName>
</protein>
<keyword evidence="3 5" id="KW-0808">Transferase</keyword>
<dbReference type="CDD" id="cd02440">
    <property type="entry name" value="AdoMet_MTases"/>
    <property type="match status" value="1"/>
</dbReference>
<evidence type="ECO:0000256" key="2">
    <source>
        <dbReference type="ARBA" id="ARBA00022603"/>
    </source>
</evidence>
<dbReference type="SMR" id="A0A1X0NKH4"/>
<dbReference type="VEuPathDB" id="TriTrypDB:TM35_000381660"/>
<reference evidence="5 6" key="1">
    <citation type="submission" date="2017-03" db="EMBL/GenBank/DDBJ databases">
        <title>An alternative strategy for trypanosome survival in the mammalian bloodstream revealed through genome and transcriptome analysis of the ubiquitous bovine parasite Trypanosoma (Megatrypanum) theileri.</title>
        <authorList>
            <person name="Kelly S."/>
            <person name="Ivens A."/>
            <person name="Mott A."/>
            <person name="O'Neill E."/>
            <person name="Emms D."/>
            <person name="Macleod O."/>
            <person name="Voorheis P."/>
            <person name="Matthews J."/>
            <person name="Matthews K."/>
            <person name="Carrington M."/>
        </authorList>
    </citation>
    <scope>NUCLEOTIDE SEQUENCE [LARGE SCALE GENOMIC DNA]</scope>
    <source>
        <strain evidence="5">Edinburgh</strain>
    </source>
</reference>
<evidence type="ECO:0000256" key="1">
    <source>
        <dbReference type="ARBA" id="ARBA00008361"/>
    </source>
</evidence>
<sequence>MSKYADPEYWEERYRSNDTTFDWYVTFDTLEPILRPLLQPAEQIRVLVVGCGNSRLSASLYEQLGIRKITNVDVSPTVIAQMQRRYKGMDEMLWVACDLLQTPPEKLLPLLCPNDYLYDFIIEKGLVDATLGGHNSFHNLYTLTKNLSRLLKKGGRFLSISYGSPETRLDHFRRRKLFFDVEHRTVEKPMFSSTAKPTGHYHIYIMTKLGDKQSAAAAAAVDDVDGTIGSGDSDEEDDFYDRFMTQTASAAVASGMEHPPVQ</sequence>
<dbReference type="FunFam" id="3.40.50.150:FF:000363">
    <property type="entry name" value="Methyltransferase domain containing protein"/>
    <property type="match status" value="1"/>
</dbReference>
<dbReference type="Proteomes" id="UP000192257">
    <property type="component" value="Unassembled WGS sequence"/>
</dbReference>
<dbReference type="AlphaFoldDB" id="A0A1X0NKH4"/>
<dbReference type="PANTHER" id="PTHR12176">
    <property type="entry name" value="SAM-DEPENDENT METHYLTRANSFERASE SUPERFAMILY PROTEIN"/>
    <property type="match status" value="1"/>
</dbReference>
<organism evidence="5 6">
    <name type="scientific">Trypanosoma theileri</name>
    <dbReference type="NCBI Taxonomy" id="67003"/>
    <lineage>
        <taxon>Eukaryota</taxon>
        <taxon>Discoba</taxon>
        <taxon>Euglenozoa</taxon>
        <taxon>Kinetoplastea</taxon>
        <taxon>Metakinetoplastina</taxon>
        <taxon>Trypanosomatida</taxon>
        <taxon>Trypanosomatidae</taxon>
        <taxon>Trypanosoma</taxon>
    </lineage>
</organism>
<keyword evidence="2 5" id="KW-0489">Methyltransferase</keyword>
<name>A0A1X0NKH4_9TRYP</name>
<dbReference type="RefSeq" id="XP_028879157.1">
    <property type="nucleotide sequence ID" value="XM_029029580.1"/>
</dbReference>
<dbReference type="EMBL" id="NBCO01000038">
    <property type="protein sequence ID" value="ORC85091.1"/>
    <property type="molecule type" value="Genomic_DNA"/>
</dbReference>
<keyword evidence="6" id="KW-1185">Reference proteome</keyword>
<dbReference type="SUPFAM" id="SSF53335">
    <property type="entry name" value="S-adenosyl-L-methionine-dependent methyltransferases"/>
    <property type="match status" value="1"/>
</dbReference>
<dbReference type="Gene3D" id="3.40.50.150">
    <property type="entry name" value="Vaccinia Virus protein VP39"/>
    <property type="match status" value="1"/>
</dbReference>
<dbReference type="OrthoDB" id="411785at2759"/>
<dbReference type="PANTHER" id="PTHR12176:SF74">
    <property type="entry name" value="METHYLTRANSFERASE DOMAIN-CONTAINING PROTEIN"/>
    <property type="match status" value="1"/>
</dbReference>
<evidence type="ECO:0000313" key="6">
    <source>
        <dbReference type="Proteomes" id="UP000192257"/>
    </source>
</evidence>
<comment type="similarity">
    <text evidence="1">Belongs to the methyltransferase superfamily.</text>
</comment>
<gene>
    <name evidence="5" type="ORF">TM35_000381660</name>
</gene>
<evidence type="ECO:0000259" key="4">
    <source>
        <dbReference type="Pfam" id="PF08242"/>
    </source>
</evidence>